<dbReference type="CDD" id="cd08704">
    <property type="entry name" value="Met_tRNA_FMT_C"/>
    <property type="match status" value="1"/>
</dbReference>
<feature type="domain" description="Formyl transferase C-terminal" evidence="10">
    <location>
        <begin position="204"/>
        <end position="303"/>
    </location>
</feature>
<proteinExistence type="inferred from homology"/>
<comment type="function">
    <text evidence="1 8">Attaches a formyl group to the free amino group of methionyl-tRNA(fMet). The formyl group appears to play a dual role in the initiator identity of N-formylmethionyl-tRNA by promoting its recognition by IF2 and preventing the misappropriation of this tRNA by the elongation apparatus.</text>
</comment>
<dbReference type="Gene3D" id="3.10.25.10">
    <property type="entry name" value="Formyl transferase, C-terminal domain"/>
    <property type="match status" value="1"/>
</dbReference>
<gene>
    <name evidence="8 11" type="primary">fmt</name>
    <name evidence="11" type="ORF">SCHIN_v1c04970</name>
</gene>
<dbReference type="GO" id="GO:0004479">
    <property type="term" value="F:methionyl-tRNA formyltransferase activity"/>
    <property type="evidence" value="ECO:0007669"/>
    <property type="project" value="UniProtKB-UniRule"/>
</dbReference>
<dbReference type="InterPro" id="IPR037022">
    <property type="entry name" value="Formyl_trans_C_sf"/>
</dbReference>
<dbReference type="InterPro" id="IPR044135">
    <property type="entry name" value="Met-tRNA-FMT_C"/>
</dbReference>
<evidence type="ECO:0000256" key="7">
    <source>
        <dbReference type="ARBA" id="ARBA00048558"/>
    </source>
</evidence>
<evidence type="ECO:0000256" key="3">
    <source>
        <dbReference type="ARBA" id="ARBA00012261"/>
    </source>
</evidence>
<evidence type="ECO:0000256" key="4">
    <source>
        <dbReference type="ARBA" id="ARBA00016014"/>
    </source>
</evidence>
<dbReference type="InterPro" id="IPR001555">
    <property type="entry name" value="GART_AS"/>
</dbReference>
<dbReference type="InterPro" id="IPR036477">
    <property type="entry name" value="Formyl_transf_N_sf"/>
</dbReference>
<evidence type="ECO:0000259" key="9">
    <source>
        <dbReference type="Pfam" id="PF00551"/>
    </source>
</evidence>
<dbReference type="PANTHER" id="PTHR11138">
    <property type="entry name" value="METHIONYL-TRNA FORMYLTRANSFERASE"/>
    <property type="match status" value="1"/>
</dbReference>
<dbReference type="SUPFAM" id="SSF53328">
    <property type="entry name" value="Formyltransferase"/>
    <property type="match status" value="1"/>
</dbReference>
<dbReference type="HAMAP" id="MF_00182">
    <property type="entry name" value="Formyl_trans"/>
    <property type="match status" value="1"/>
</dbReference>
<dbReference type="Gene3D" id="3.40.50.170">
    <property type="entry name" value="Formyl transferase, N-terminal domain"/>
    <property type="match status" value="1"/>
</dbReference>
<dbReference type="Proteomes" id="UP000323144">
    <property type="component" value="Chromosome"/>
</dbReference>
<dbReference type="InterPro" id="IPR041711">
    <property type="entry name" value="Met-tRNA-FMT_N"/>
</dbReference>
<dbReference type="SUPFAM" id="SSF50486">
    <property type="entry name" value="FMT C-terminal domain-like"/>
    <property type="match status" value="1"/>
</dbReference>
<dbReference type="EMBL" id="CP043026">
    <property type="protein sequence ID" value="QEH61694.1"/>
    <property type="molecule type" value="Genomic_DNA"/>
</dbReference>
<dbReference type="CDD" id="cd08646">
    <property type="entry name" value="FMT_core_Met-tRNA-FMT_N"/>
    <property type="match status" value="1"/>
</dbReference>
<dbReference type="PANTHER" id="PTHR11138:SF5">
    <property type="entry name" value="METHIONYL-TRNA FORMYLTRANSFERASE, MITOCHONDRIAL"/>
    <property type="match status" value="1"/>
</dbReference>
<reference evidence="11 12" key="1">
    <citation type="submission" date="2019-08" db="EMBL/GenBank/DDBJ databases">
        <title>Complete genome sequence of Spiroplasma chinense CCH (DSM 19755).</title>
        <authorList>
            <person name="Shen H.-Y."/>
            <person name="Lin Y.-C."/>
            <person name="Chou L."/>
            <person name="Kuo C.-H."/>
        </authorList>
    </citation>
    <scope>NUCLEOTIDE SEQUENCE [LARGE SCALE GENOMIC DNA]</scope>
    <source>
        <strain evidence="11 12">CCH</strain>
    </source>
</reference>
<dbReference type="InterPro" id="IPR002376">
    <property type="entry name" value="Formyl_transf_N"/>
</dbReference>
<dbReference type="Pfam" id="PF00551">
    <property type="entry name" value="Formyl_trans_N"/>
    <property type="match status" value="1"/>
</dbReference>
<dbReference type="KEGG" id="schi:SCHIN_v1c04970"/>
<evidence type="ECO:0000256" key="5">
    <source>
        <dbReference type="ARBA" id="ARBA00022679"/>
    </source>
</evidence>
<evidence type="ECO:0000313" key="11">
    <source>
        <dbReference type="EMBL" id="QEH61694.1"/>
    </source>
</evidence>
<dbReference type="InterPro" id="IPR011034">
    <property type="entry name" value="Formyl_transferase-like_C_sf"/>
</dbReference>
<dbReference type="EC" id="2.1.2.9" evidence="3 8"/>
<dbReference type="Pfam" id="PF02911">
    <property type="entry name" value="Formyl_trans_C"/>
    <property type="match status" value="1"/>
</dbReference>
<evidence type="ECO:0000313" key="12">
    <source>
        <dbReference type="Proteomes" id="UP000323144"/>
    </source>
</evidence>
<evidence type="ECO:0000256" key="8">
    <source>
        <dbReference type="HAMAP-Rule" id="MF_00182"/>
    </source>
</evidence>
<keyword evidence="5 8" id="KW-0808">Transferase</keyword>
<dbReference type="NCBIfam" id="TIGR00460">
    <property type="entry name" value="fmt"/>
    <property type="match status" value="1"/>
</dbReference>
<protein>
    <recommendedName>
        <fullName evidence="4 8">Methionyl-tRNA formyltransferase</fullName>
        <ecNumber evidence="3 8">2.1.2.9</ecNumber>
    </recommendedName>
</protein>
<dbReference type="InterPro" id="IPR005794">
    <property type="entry name" value="Fmt"/>
</dbReference>
<comment type="similarity">
    <text evidence="2 8">Belongs to the Fmt family.</text>
</comment>
<evidence type="ECO:0000259" key="10">
    <source>
        <dbReference type="Pfam" id="PF02911"/>
    </source>
</evidence>
<name>A0A5B9Y3P9_9MOLU</name>
<feature type="domain" description="Formyl transferase N-terminal" evidence="9">
    <location>
        <begin position="4"/>
        <end position="175"/>
    </location>
</feature>
<comment type="catalytic activity">
    <reaction evidence="7 8">
        <text>L-methionyl-tRNA(fMet) + (6R)-10-formyltetrahydrofolate = N-formyl-L-methionyl-tRNA(fMet) + (6S)-5,6,7,8-tetrahydrofolate + H(+)</text>
        <dbReference type="Rhea" id="RHEA:24380"/>
        <dbReference type="Rhea" id="RHEA-COMP:9952"/>
        <dbReference type="Rhea" id="RHEA-COMP:9953"/>
        <dbReference type="ChEBI" id="CHEBI:15378"/>
        <dbReference type="ChEBI" id="CHEBI:57453"/>
        <dbReference type="ChEBI" id="CHEBI:78530"/>
        <dbReference type="ChEBI" id="CHEBI:78844"/>
        <dbReference type="ChEBI" id="CHEBI:195366"/>
        <dbReference type="EC" id="2.1.2.9"/>
    </reaction>
</comment>
<keyword evidence="12" id="KW-1185">Reference proteome</keyword>
<keyword evidence="6 8" id="KW-0648">Protein biosynthesis</keyword>
<evidence type="ECO:0000256" key="6">
    <source>
        <dbReference type="ARBA" id="ARBA00022917"/>
    </source>
</evidence>
<dbReference type="PROSITE" id="PS00373">
    <property type="entry name" value="GART"/>
    <property type="match status" value="1"/>
</dbReference>
<evidence type="ECO:0000256" key="2">
    <source>
        <dbReference type="ARBA" id="ARBA00010699"/>
    </source>
</evidence>
<sequence>MKYKVIFCGTPPIAVEILKGLESLEVEIVGVISQPDRMVGRKKEITYPPVKQYALEKGYKVLQPQKVGEAFEEIKSLEADFMITCAFGQFIPQKVLDLFKNSINVHASLLPKYRGGSPIHYAIMNGEKETGISLMKMIKKMDAGEVYAQESLEILNTDDNGSLFEKMGVLGKNMIQKYLMDIFENKLVGVEQDETKVTFAYNLPNEQEKIDWQLPSENIHNFIRALSPKPIAFSLLGEERIKIKKSELVDLEQLAHFNSSDFENGQIVLVDKKGMLVKTVDGFLRIVELQRSGKKMSHANTFNISKTNEEEILKFI</sequence>
<evidence type="ECO:0000256" key="1">
    <source>
        <dbReference type="ARBA" id="ARBA00002606"/>
    </source>
</evidence>
<dbReference type="InterPro" id="IPR005793">
    <property type="entry name" value="Formyl_trans_C"/>
</dbReference>
<accession>A0A5B9Y3P9</accession>
<feature type="binding site" evidence="8">
    <location>
        <begin position="108"/>
        <end position="111"/>
    </location>
    <ligand>
        <name>(6S)-5,6,7,8-tetrahydrofolate</name>
        <dbReference type="ChEBI" id="CHEBI:57453"/>
    </ligand>
</feature>
<dbReference type="GO" id="GO:0005829">
    <property type="term" value="C:cytosol"/>
    <property type="evidence" value="ECO:0007669"/>
    <property type="project" value="TreeGrafter"/>
</dbReference>
<dbReference type="AlphaFoldDB" id="A0A5B9Y3P9"/>
<organism evidence="11 12">
    <name type="scientific">Spiroplasma chinense</name>
    <dbReference type="NCBI Taxonomy" id="216932"/>
    <lineage>
        <taxon>Bacteria</taxon>
        <taxon>Bacillati</taxon>
        <taxon>Mycoplasmatota</taxon>
        <taxon>Mollicutes</taxon>
        <taxon>Entomoplasmatales</taxon>
        <taxon>Spiroplasmataceae</taxon>
        <taxon>Spiroplasma</taxon>
    </lineage>
</organism>